<dbReference type="AlphaFoldDB" id="A0A3G8ZJV7"/>
<dbReference type="GO" id="GO:0071731">
    <property type="term" value="P:response to nitric oxide"/>
    <property type="evidence" value="ECO:0007669"/>
    <property type="project" value="TreeGrafter"/>
</dbReference>
<keyword evidence="9 11" id="KW-0012">Acyltransferase</keyword>
<dbReference type="Pfam" id="PF06974">
    <property type="entry name" value="WS_DGAT_C"/>
    <property type="match status" value="1"/>
</dbReference>
<evidence type="ECO:0000256" key="8">
    <source>
        <dbReference type="ARBA" id="ARBA00023098"/>
    </source>
</evidence>
<evidence type="ECO:0000256" key="3">
    <source>
        <dbReference type="ARBA" id="ARBA00009587"/>
    </source>
</evidence>
<sequence>MSERLSPSDAGFLYTEDLTTPMHVGGVVVLQPSRADFDYTDIYDLIASRLFLVPRYRQKVRFIPGRIARPVWVDDEEFDLTYHVRRSALPRPGTDEQLAELVGRLISRPLDRSRPLWELYVVEGLSGGRVALINKTHHAMVDRVGAVDVAAAILDVSSHPKQLPEQVWLPAPSPSDIDLVVDALADITSRPAEVVDALRLTALDARTAASGVANTFSELFRIASRTIRPAPRSTLNVTVSGQRRFHGVHISLTEVKAIRKAHGGTVNDVILAIIAGALRSFLLSRGEPVIAGTTLRAMVPMSVRQPAAVDPAAETVSEAVPIITHLIDLPVSEPNPVMRLHQVSFAMASHHESGQGMDADSLMELGRFAPPTLHALGARVGSGLSRRLYNVLITNVPGPQIPLYAAGAPVIAMYPVASLAKGQALAISITSYNGGVFFGLTADRDGLPDIAELAQLLVESVDELFAIRGDLAGFAG</sequence>
<proteinExistence type="inferred from homology"/>
<comment type="pathway">
    <text evidence="2">Lipid metabolism.</text>
</comment>
<dbReference type="GO" id="GO:0001666">
    <property type="term" value="P:response to hypoxia"/>
    <property type="evidence" value="ECO:0007669"/>
    <property type="project" value="TreeGrafter"/>
</dbReference>
<dbReference type="EC" id="2.3.1.20" evidence="4 11"/>
<gene>
    <name evidence="14" type="ORF">EH165_04240</name>
</gene>
<dbReference type="GO" id="GO:0004144">
    <property type="term" value="F:diacylglycerol O-acyltransferase activity"/>
    <property type="evidence" value="ECO:0007669"/>
    <property type="project" value="UniProtKB-EC"/>
</dbReference>
<name>A0A3G8ZJV7_9ACTN</name>
<dbReference type="InterPro" id="IPR045034">
    <property type="entry name" value="O-acyltransferase_WSD1-like"/>
</dbReference>
<dbReference type="SUPFAM" id="SSF52777">
    <property type="entry name" value="CoA-dependent acyltransferases"/>
    <property type="match status" value="1"/>
</dbReference>
<reference evidence="14 15" key="1">
    <citation type="submission" date="2018-11" db="EMBL/GenBank/DDBJ databases">
        <authorList>
            <person name="Da X."/>
        </authorList>
    </citation>
    <scope>NUCLEOTIDE SEQUENCE [LARGE SCALE GENOMIC DNA]</scope>
    <source>
        <strain evidence="14 15">S14-144</strain>
    </source>
</reference>
<feature type="domain" description="O-acyltransferase WSD1 C-terminal" evidence="13">
    <location>
        <begin position="326"/>
        <end position="464"/>
    </location>
</feature>
<keyword evidence="5 11" id="KW-0444">Lipid biosynthesis</keyword>
<protein>
    <recommendedName>
        <fullName evidence="4 11">Diacylglycerol O-acyltransferase</fullName>
        <ecNumber evidence="4 11">2.3.1.20</ecNumber>
    </recommendedName>
</protein>
<evidence type="ECO:0000256" key="4">
    <source>
        <dbReference type="ARBA" id="ARBA00013244"/>
    </source>
</evidence>
<evidence type="ECO:0000256" key="7">
    <source>
        <dbReference type="ARBA" id="ARBA00022798"/>
    </source>
</evidence>
<dbReference type="GO" id="GO:0051701">
    <property type="term" value="P:biological process involved in interaction with host"/>
    <property type="evidence" value="ECO:0007669"/>
    <property type="project" value="TreeGrafter"/>
</dbReference>
<dbReference type="Pfam" id="PF03007">
    <property type="entry name" value="WS_DGAT_cat"/>
    <property type="match status" value="1"/>
</dbReference>
<comment type="catalytic activity">
    <reaction evidence="10 11">
        <text>an acyl-CoA + a 1,2-diacyl-sn-glycerol = a triacyl-sn-glycerol + CoA</text>
        <dbReference type="Rhea" id="RHEA:10868"/>
        <dbReference type="ChEBI" id="CHEBI:17815"/>
        <dbReference type="ChEBI" id="CHEBI:57287"/>
        <dbReference type="ChEBI" id="CHEBI:58342"/>
        <dbReference type="ChEBI" id="CHEBI:64615"/>
        <dbReference type="EC" id="2.3.1.20"/>
    </reaction>
</comment>
<evidence type="ECO:0000259" key="12">
    <source>
        <dbReference type="Pfam" id="PF03007"/>
    </source>
</evidence>
<evidence type="ECO:0000256" key="5">
    <source>
        <dbReference type="ARBA" id="ARBA00022516"/>
    </source>
</evidence>
<dbReference type="EMBL" id="CP034170">
    <property type="protein sequence ID" value="AZI57490.1"/>
    <property type="molecule type" value="Genomic_DNA"/>
</dbReference>
<evidence type="ECO:0000256" key="2">
    <source>
        <dbReference type="ARBA" id="ARBA00005189"/>
    </source>
</evidence>
<evidence type="ECO:0000256" key="1">
    <source>
        <dbReference type="ARBA" id="ARBA00004771"/>
    </source>
</evidence>
<comment type="similarity">
    <text evidence="3 11">Belongs to the long-chain O-acyltransferase family.</text>
</comment>
<reference evidence="14 15" key="2">
    <citation type="submission" date="2018-12" db="EMBL/GenBank/DDBJ databases">
        <title>Nakamurella antarcticus sp. nov., isolated from Antarctica South Shetland Islands soil.</title>
        <authorList>
            <person name="Peng F."/>
        </authorList>
    </citation>
    <scope>NUCLEOTIDE SEQUENCE [LARGE SCALE GENOMIC DNA]</scope>
    <source>
        <strain evidence="14 15">S14-144</strain>
    </source>
</reference>
<evidence type="ECO:0000256" key="10">
    <source>
        <dbReference type="ARBA" id="ARBA00048109"/>
    </source>
</evidence>
<accession>A0A3G8ZJV7</accession>
<dbReference type="RefSeq" id="WP_124798175.1">
    <property type="nucleotide sequence ID" value="NZ_CP034170.1"/>
</dbReference>
<dbReference type="OrthoDB" id="9810950at2"/>
<evidence type="ECO:0000313" key="15">
    <source>
        <dbReference type="Proteomes" id="UP000268084"/>
    </source>
</evidence>
<dbReference type="KEGG" id="nak:EH165_04240"/>
<organism evidence="14 15">
    <name type="scientific">Nakamurella antarctica</name>
    <dbReference type="NCBI Taxonomy" id="1902245"/>
    <lineage>
        <taxon>Bacteria</taxon>
        <taxon>Bacillati</taxon>
        <taxon>Actinomycetota</taxon>
        <taxon>Actinomycetes</taxon>
        <taxon>Nakamurellales</taxon>
        <taxon>Nakamurellaceae</taxon>
        <taxon>Nakamurella</taxon>
    </lineage>
</organism>
<dbReference type="NCBIfam" id="TIGR02946">
    <property type="entry name" value="acyl_WS_DGAT"/>
    <property type="match status" value="1"/>
</dbReference>
<comment type="pathway">
    <text evidence="1 11">Glycerolipid metabolism; triacylglycerol biosynthesis.</text>
</comment>
<evidence type="ECO:0000256" key="6">
    <source>
        <dbReference type="ARBA" id="ARBA00022679"/>
    </source>
</evidence>
<dbReference type="GO" id="GO:0006071">
    <property type="term" value="P:glycerol metabolic process"/>
    <property type="evidence" value="ECO:0007669"/>
    <property type="project" value="UniProtKB-KW"/>
</dbReference>
<dbReference type="GO" id="GO:0019432">
    <property type="term" value="P:triglyceride biosynthetic process"/>
    <property type="evidence" value="ECO:0007669"/>
    <property type="project" value="UniProtKB-UniPathway"/>
</dbReference>
<keyword evidence="7 11" id="KW-0319">Glycerol metabolism</keyword>
<evidence type="ECO:0000313" key="14">
    <source>
        <dbReference type="EMBL" id="AZI57490.1"/>
    </source>
</evidence>
<dbReference type="PANTHER" id="PTHR31650">
    <property type="entry name" value="O-ACYLTRANSFERASE (WSD1-LIKE) FAMILY PROTEIN"/>
    <property type="match status" value="1"/>
</dbReference>
<keyword evidence="8 11" id="KW-0443">Lipid metabolism</keyword>
<evidence type="ECO:0000256" key="11">
    <source>
        <dbReference type="RuleBase" id="RU361241"/>
    </source>
</evidence>
<feature type="domain" description="O-acyltransferase WSD1-like N-terminal" evidence="12">
    <location>
        <begin position="5"/>
        <end position="270"/>
    </location>
</feature>
<dbReference type="PANTHER" id="PTHR31650:SF1">
    <property type="entry name" value="WAX ESTER SYNTHASE_DIACYLGLYCEROL ACYLTRANSFERASE 4-RELATED"/>
    <property type="match status" value="1"/>
</dbReference>
<keyword evidence="15" id="KW-1185">Reference proteome</keyword>
<dbReference type="InterPro" id="IPR014292">
    <property type="entry name" value="Acyl_transf_WS/DGAT"/>
</dbReference>
<dbReference type="InterPro" id="IPR004255">
    <property type="entry name" value="O-acyltransferase_WSD1_N"/>
</dbReference>
<evidence type="ECO:0000256" key="9">
    <source>
        <dbReference type="ARBA" id="ARBA00023315"/>
    </source>
</evidence>
<dbReference type="Proteomes" id="UP000268084">
    <property type="component" value="Chromosome"/>
</dbReference>
<dbReference type="GO" id="GO:0005886">
    <property type="term" value="C:plasma membrane"/>
    <property type="evidence" value="ECO:0007669"/>
    <property type="project" value="TreeGrafter"/>
</dbReference>
<dbReference type="UniPathway" id="UPA00282"/>
<dbReference type="InterPro" id="IPR009721">
    <property type="entry name" value="O-acyltransferase_WSD1_C"/>
</dbReference>
<keyword evidence="6 11" id="KW-0808">Transferase</keyword>
<evidence type="ECO:0000259" key="13">
    <source>
        <dbReference type="Pfam" id="PF06974"/>
    </source>
</evidence>